<dbReference type="STRING" id="1658174.A0A1J9Q5T2"/>
<feature type="region of interest" description="Disordered" evidence="1">
    <location>
        <begin position="488"/>
        <end position="510"/>
    </location>
</feature>
<dbReference type="Gene3D" id="3.30.460.10">
    <property type="entry name" value="Beta Polymerase, domain 2"/>
    <property type="match status" value="1"/>
</dbReference>
<dbReference type="SUPFAM" id="SSF81631">
    <property type="entry name" value="PAP/OAS1 substrate-binding domain"/>
    <property type="match status" value="1"/>
</dbReference>
<dbReference type="GO" id="GO:0043634">
    <property type="term" value="P:polyadenylation-dependent ncRNA catabolic process"/>
    <property type="evidence" value="ECO:0007669"/>
    <property type="project" value="TreeGrafter"/>
</dbReference>
<keyword evidence="3" id="KW-1185">Reference proteome</keyword>
<feature type="region of interest" description="Disordered" evidence="1">
    <location>
        <begin position="553"/>
        <end position="585"/>
    </location>
</feature>
<dbReference type="InterPro" id="IPR043519">
    <property type="entry name" value="NT_sf"/>
</dbReference>
<organism evidence="2 3">
    <name type="scientific">Blastomyces percursus</name>
    <dbReference type="NCBI Taxonomy" id="1658174"/>
    <lineage>
        <taxon>Eukaryota</taxon>
        <taxon>Fungi</taxon>
        <taxon>Dikarya</taxon>
        <taxon>Ascomycota</taxon>
        <taxon>Pezizomycotina</taxon>
        <taxon>Eurotiomycetes</taxon>
        <taxon>Eurotiomycetidae</taxon>
        <taxon>Onygenales</taxon>
        <taxon>Ajellomycetaceae</taxon>
        <taxon>Blastomyces</taxon>
    </lineage>
</organism>
<dbReference type="OrthoDB" id="273917at2759"/>
<feature type="compositionally biased region" description="Basic and acidic residues" evidence="1">
    <location>
        <begin position="568"/>
        <end position="585"/>
    </location>
</feature>
<reference evidence="2 3" key="1">
    <citation type="submission" date="2015-08" db="EMBL/GenBank/DDBJ databases">
        <title>Emmonsia species relationships and genome sequence.</title>
        <authorList>
            <person name="Cuomo C.A."/>
            <person name="Schwartz I.S."/>
            <person name="Kenyon C."/>
            <person name="De Hoog G.S."/>
            <person name="Govender N.P."/>
            <person name="Botha A."/>
            <person name="Moreno L."/>
            <person name="De Vries M."/>
            <person name="Munoz J.F."/>
            <person name="Stielow J.B."/>
        </authorList>
    </citation>
    <scope>NUCLEOTIDE SEQUENCE [LARGE SCALE GENOMIC DNA]</scope>
    <source>
        <strain evidence="2 3">EI222</strain>
    </source>
</reference>
<dbReference type="Proteomes" id="UP000242791">
    <property type="component" value="Unassembled WGS sequence"/>
</dbReference>
<dbReference type="Gene3D" id="1.10.1410.10">
    <property type="match status" value="1"/>
</dbReference>
<evidence type="ECO:0008006" key="4">
    <source>
        <dbReference type="Google" id="ProtNLM"/>
    </source>
</evidence>
<dbReference type="GO" id="GO:1990817">
    <property type="term" value="F:poly(A) RNA polymerase activity"/>
    <property type="evidence" value="ECO:0007669"/>
    <property type="project" value="InterPro"/>
</dbReference>
<evidence type="ECO:0000313" key="2">
    <source>
        <dbReference type="EMBL" id="OJD24086.1"/>
    </source>
</evidence>
<comment type="caution">
    <text evidence="2">The sequence shown here is derived from an EMBL/GenBank/DDBJ whole genome shotgun (WGS) entry which is preliminary data.</text>
</comment>
<evidence type="ECO:0000313" key="3">
    <source>
        <dbReference type="Proteomes" id="UP000242791"/>
    </source>
</evidence>
<dbReference type="GO" id="GO:0003729">
    <property type="term" value="F:mRNA binding"/>
    <property type="evidence" value="ECO:0007669"/>
    <property type="project" value="TreeGrafter"/>
</dbReference>
<gene>
    <name evidence="2" type="ORF">ACJ73_04558</name>
</gene>
<protein>
    <recommendedName>
        <fullName evidence="4">Polynucleotide adenylyltransferase</fullName>
    </recommendedName>
</protein>
<dbReference type="InterPro" id="IPR045862">
    <property type="entry name" value="Trf4-like"/>
</dbReference>
<proteinExistence type="predicted"/>
<dbReference type="EMBL" id="LGTZ01000638">
    <property type="protein sequence ID" value="OJD24086.1"/>
    <property type="molecule type" value="Genomic_DNA"/>
</dbReference>
<evidence type="ECO:0000256" key="1">
    <source>
        <dbReference type="SAM" id="MobiDB-lite"/>
    </source>
</evidence>
<dbReference type="PANTHER" id="PTHR23092:SF50">
    <property type="entry name" value="MTF2-LIKE C-TERMINAL DOMAIN-CONTAINING PROTEIN"/>
    <property type="match status" value="1"/>
</dbReference>
<dbReference type="PANTHER" id="PTHR23092">
    <property type="entry name" value="POLY(A) RNA POLYMERASE"/>
    <property type="match status" value="1"/>
</dbReference>
<accession>A0A1J9Q5T2</accession>
<name>A0A1J9Q5T2_9EURO</name>
<dbReference type="GO" id="GO:0031123">
    <property type="term" value="P:RNA 3'-end processing"/>
    <property type="evidence" value="ECO:0007669"/>
    <property type="project" value="TreeGrafter"/>
</dbReference>
<sequence>MVSTYLTARSGEPCIRCLTDRELSQSTWIFLRARRQYHNASGRWRPSNHLEVDPNSLEETIQRHRSANRQTFTIRKIPSRTYDYKAPIRPEFIQPRWKSEAGRSDQPARQVDLSRILDRGEGTSSKSDFHSFQARRDTTVDPTRPNISWTKDVPYCPMIELPWLNYMEKTDGRTIACLGEEIGAFEKYMLQTPGERDAVEKARNDAIASLQCVEADLPILIGSQRTGMALPHSSVDLFVPIKDLERAEGDRGPSANRPKMVQARLKCLREMGRVLKNSQTLSNVTLRRDRDPTLSAVHDITGLQVQFQCGPSPPASLDFILNYRAEFPTLRALFIVLRMLLETRGLLGGADGRMHPYLLTMMIVAALKIREGKYQRDNVGGQLLHVLEVYIDTDFAKYGVSVEPPGLFDKWQSLREVRNKNGRVIPLHHPYLRGQRSISKRSFSPPSYGMLSLQDPSDFMNDVGWTCFVMPEVKQLFKATHADLKARIKPEGKPSTAQQQDKDAVLGSNDNTPSGSFLSFALGANYHDFERFRDRILVDASLTEGHVRTDEINRNFEPRPHPLGGVRTHMESWRTEESEEDHVLH</sequence>
<dbReference type="AlphaFoldDB" id="A0A1J9Q5T2"/>
<dbReference type="VEuPathDB" id="FungiDB:ACJ73_04558"/>
<dbReference type="GO" id="GO:0005730">
    <property type="term" value="C:nucleolus"/>
    <property type="evidence" value="ECO:0007669"/>
    <property type="project" value="TreeGrafter"/>
</dbReference>
<dbReference type="GO" id="GO:0031499">
    <property type="term" value="C:TRAMP complex"/>
    <property type="evidence" value="ECO:0007669"/>
    <property type="project" value="TreeGrafter"/>
</dbReference>